<dbReference type="RefSeq" id="WP_035355603.1">
    <property type="nucleotide sequence ID" value="NZ_JRUN01000051.1"/>
</dbReference>
<comment type="similarity">
    <text evidence="2">Belongs to the UPF0754 family.</text>
</comment>
<keyword evidence="5 6" id="KW-0472">Membrane</keyword>
<dbReference type="PANTHER" id="PTHR35791">
    <property type="entry name" value="UPF0754 MEMBRANE PROTEIN YHEB"/>
    <property type="match status" value="1"/>
</dbReference>
<dbReference type="GO" id="GO:0005886">
    <property type="term" value="C:plasma membrane"/>
    <property type="evidence" value="ECO:0007669"/>
    <property type="project" value="UniProtKB-SubCell"/>
</dbReference>
<evidence type="ECO:0000256" key="2">
    <source>
        <dbReference type="ARBA" id="ARBA00008053"/>
    </source>
</evidence>
<protein>
    <recommendedName>
        <fullName evidence="9">DUF445 domain-containing protein</fullName>
    </recommendedName>
</protein>
<dbReference type="EMBL" id="JRUN01000051">
    <property type="protein sequence ID" value="KHD84576.1"/>
    <property type="molecule type" value="Genomic_DNA"/>
</dbReference>
<organism evidence="7 8">
    <name type="scientific">Heyndrickxia ginsengihumi</name>
    <dbReference type="NCBI Taxonomy" id="363870"/>
    <lineage>
        <taxon>Bacteria</taxon>
        <taxon>Bacillati</taxon>
        <taxon>Bacillota</taxon>
        <taxon>Bacilli</taxon>
        <taxon>Bacillales</taxon>
        <taxon>Bacillaceae</taxon>
        <taxon>Heyndrickxia</taxon>
    </lineage>
</organism>
<feature type="transmembrane region" description="Helical" evidence="6">
    <location>
        <begin position="355"/>
        <end position="376"/>
    </location>
</feature>
<proteinExistence type="inferred from homology"/>
<evidence type="ECO:0000256" key="5">
    <source>
        <dbReference type="ARBA" id="ARBA00023136"/>
    </source>
</evidence>
<keyword evidence="3 6" id="KW-0812">Transmembrane</keyword>
<name>A0A0A6VAH0_9BACI</name>
<evidence type="ECO:0000256" key="1">
    <source>
        <dbReference type="ARBA" id="ARBA00004236"/>
    </source>
</evidence>
<keyword evidence="4 6" id="KW-1133">Transmembrane helix</keyword>
<evidence type="ECO:0008006" key="9">
    <source>
        <dbReference type="Google" id="ProtNLM"/>
    </source>
</evidence>
<evidence type="ECO:0000313" key="8">
    <source>
        <dbReference type="Proteomes" id="UP000030588"/>
    </source>
</evidence>
<evidence type="ECO:0000256" key="6">
    <source>
        <dbReference type="SAM" id="Phobius"/>
    </source>
</evidence>
<accession>A0A0A6VAH0</accession>
<evidence type="ECO:0000256" key="3">
    <source>
        <dbReference type="ARBA" id="ARBA00022692"/>
    </source>
</evidence>
<dbReference type="InterPro" id="IPR016991">
    <property type="entry name" value="UCP032178"/>
</dbReference>
<dbReference type="Pfam" id="PF04286">
    <property type="entry name" value="DUF445"/>
    <property type="match status" value="1"/>
</dbReference>
<comment type="caution">
    <text evidence="7">The sequence shown here is derived from an EMBL/GenBank/DDBJ whole genome shotgun (WGS) entry which is preliminary data.</text>
</comment>
<dbReference type="STRING" id="363870.NG54_14620"/>
<evidence type="ECO:0000256" key="4">
    <source>
        <dbReference type="ARBA" id="ARBA00022989"/>
    </source>
</evidence>
<reference evidence="7 8" key="1">
    <citation type="submission" date="2014-10" db="EMBL/GenBank/DDBJ databases">
        <title>Draft genome of phytase producing Bacillus ginsengihumi strain M2.11.</title>
        <authorList>
            <person name="Toymentseva A."/>
            <person name="Boulygina E.A."/>
            <person name="Kazakov S.V."/>
            <person name="Kayumov I."/>
            <person name="Suleimanova A.D."/>
            <person name="Mardanova A.M."/>
            <person name="Maria S.N."/>
            <person name="Sergey M.Y."/>
            <person name="Sharipova M.R."/>
        </authorList>
    </citation>
    <scope>NUCLEOTIDE SEQUENCE [LARGE SCALE GENOMIC DNA]</scope>
    <source>
        <strain evidence="7 8">M2.11</strain>
    </source>
</reference>
<gene>
    <name evidence="7" type="ORF">NG54_14620</name>
</gene>
<dbReference type="PIRSF" id="PIRSF032178">
    <property type="entry name" value="UCP032178"/>
    <property type="match status" value="1"/>
</dbReference>
<dbReference type="Proteomes" id="UP000030588">
    <property type="component" value="Unassembled WGS sequence"/>
</dbReference>
<feature type="transmembrane region" description="Helical" evidence="6">
    <location>
        <begin position="6"/>
        <end position="26"/>
    </location>
</feature>
<evidence type="ECO:0000313" key="7">
    <source>
        <dbReference type="EMBL" id="KHD84576.1"/>
    </source>
</evidence>
<dbReference type="PANTHER" id="PTHR35791:SF1">
    <property type="entry name" value="UPF0754 MEMBRANE PROTEIN YHEB"/>
    <property type="match status" value="1"/>
</dbReference>
<sequence>MHAFLEVVFMVVIGAIIGGFTNYLAIKMLFFPREAKYIGKWRLPFTPGLIPKRRHEIAKQLGKLVVEHLVTPKSIEKKLLTSQFRNELSQWLIERFVMWMNAEWTIKYVCEFLKIHVHESIVSTWIGENVDKHYIRIKQKIMSRTLQEIFPNRLMGEIDEKIPMLTDRITQKVCEYIGSHEGAEKIEQMVDRFLDDKGMLGSMLKSLLGNISLAEKIQPKLIHALNGEEARETISQMLEKEWNHLKNQPLQEVLPVLPDEEIALWIRDNLAEIVNEINILNTPLQSFVGQHQKQIIDEVIPHLSEKMIRLLANQVQAIVSKLQIAELVQHEVESFPIQRVESLILSITSNEFKMITYLGAILGGVIGLFQGILALLF</sequence>
<dbReference type="AlphaFoldDB" id="A0A0A6VAH0"/>
<dbReference type="OrthoDB" id="9787430at2"/>
<comment type="subcellular location">
    <subcellularLocation>
        <location evidence="1">Cell membrane</location>
    </subcellularLocation>
</comment>
<dbReference type="InterPro" id="IPR007383">
    <property type="entry name" value="DUF445"/>
</dbReference>